<dbReference type="EMBL" id="JACVVK020000012">
    <property type="protein sequence ID" value="KAK7505136.1"/>
    <property type="molecule type" value="Genomic_DNA"/>
</dbReference>
<sequence length="178" mass="19176">MAEKGEKFIILVMMLSVLARAYGSGDVVYDTYDICPRGHVSGGQQMDVISGRSEVDCLARCSQLTGCVGINTCPADMDDGVTCALMTDHSLSGCNNLTDAESFSCHFTLKSIESEPPEVCQNGGTQTGNQCVCPMQYSGSTCSRLVRDCEEVYQNGYDTDQYNGVFNIQPVATASPFE</sequence>
<evidence type="ECO:0000313" key="4">
    <source>
        <dbReference type="Proteomes" id="UP001519460"/>
    </source>
</evidence>
<gene>
    <name evidence="3" type="ORF">BaRGS_00003706</name>
</gene>
<keyword evidence="4" id="KW-1185">Reference proteome</keyword>
<accession>A0ABD0M0B4</accession>
<dbReference type="InterPro" id="IPR000742">
    <property type="entry name" value="EGF"/>
</dbReference>
<evidence type="ECO:0000259" key="2">
    <source>
        <dbReference type="PROSITE" id="PS00022"/>
    </source>
</evidence>
<dbReference type="AlphaFoldDB" id="A0ABD0M0B4"/>
<evidence type="ECO:0000313" key="3">
    <source>
        <dbReference type="EMBL" id="KAK7505136.1"/>
    </source>
</evidence>
<reference evidence="3 4" key="1">
    <citation type="journal article" date="2023" name="Sci. Data">
        <title>Genome assembly of the Korean intertidal mud-creeper Batillaria attramentaria.</title>
        <authorList>
            <person name="Patra A.K."/>
            <person name="Ho P.T."/>
            <person name="Jun S."/>
            <person name="Lee S.J."/>
            <person name="Kim Y."/>
            <person name="Won Y.J."/>
        </authorList>
    </citation>
    <scope>NUCLEOTIDE SEQUENCE [LARGE SCALE GENOMIC DNA]</scope>
    <source>
        <strain evidence="3">Wonlab-2016</strain>
    </source>
</reference>
<feature type="non-terminal residue" evidence="3">
    <location>
        <position position="178"/>
    </location>
</feature>
<comment type="caution">
    <text evidence="3">The sequence shown here is derived from an EMBL/GenBank/DDBJ whole genome shotgun (WGS) entry which is preliminary data.</text>
</comment>
<keyword evidence="1" id="KW-0732">Signal</keyword>
<proteinExistence type="predicted"/>
<feature type="domain" description="EGF-like" evidence="2">
    <location>
        <begin position="131"/>
        <end position="142"/>
    </location>
</feature>
<dbReference type="PROSITE" id="PS00022">
    <property type="entry name" value="EGF_1"/>
    <property type="match status" value="1"/>
</dbReference>
<feature type="signal peptide" evidence="1">
    <location>
        <begin position="1"/>
        <end position="21"/>
    </location>
</feature>
<evidence type="ECO:0000256" key="1">
    <source>
        <dbReference type="SAM" id="SignalP"/>
    </source>
</evidence>
<name>A0ABD0M0B4_9CAEN</name>
<feature type="chain" id="PRO_5044742648" description="EGF-like domain-containing protein" evidence="1">
    <location>
        <begin position="22"/>
        <end position="178"/>
    </location>
</feature>
<organism evidence="3 4">
    <name type="scientific">Batillaria attramentaria</name>
    <dbReference type="NCBI Taxonomy" id="370345"/>
    <lineage>
        <taxon>Eukaryota</taxon>
        <taxon>Metazoa</taxon>
        <taxon>Spiralia</taxon>
        <taxon>Lophotrochozoa</taxon>
        <taxon>Mollusca</taxon>
        <taxon>Gastropoda</taxon>
        <taxon>Caenogastropoda</taxon>
        <taxon>Sorbeoconcha</taxon>
        <taxon>Cerithioidea</taxon>
        <taxon>Batillariidae</taxon>
        <taxon>Batillaria</taxon>
    </lineage>
</organism>
<dbReference type="Proteomes" id="UP001519460">
    <property type="component" value="Unassembled WGS sequence"/>
</dbReference>
<protein>
    <recommendedName>
        <fullName evidence="2">EGF-like domain-containing protein</fullName>
    </recommendedName>
</protein>